<dbReference type="GO" id="GO:0005886">
    <property type="term" value="C:plasma membrane"/>
    <property type="evidence" value="ECO:0007669"/>
    <property type="project" value="UniProtKB-SubCell"/>
</dbReference>
<evidence type="ECO:0000256" key="7">
    <source>
        <dbReference type="ARBA" id="ARBA00022989"/>
    </source>
</evidence>
<dbReference type="GO" id="GO:0012505">
    <property type="term" value="C:endomembrane system"/>
    <property type="evidence" value="ECO:0007669"/>
    <property type="project" value="UniProtKB-SubCell"/>
</dbReference>
<dbReference type="Pfam" id="PF03083">
    <property type="entry name" value="MtN3_slv"/>
    <property type="match status" value="2"/>
</dbReference>
<comment type="similarity">
    <text evidence="2 9">Belongs to the SWEET sugar transporter family.</text>
</comment>
<evidence type="ECO:0000256" key="3">
    <source>
        <dbReference type="ARBA" id="ARBA00022448"/>
    </source>
</evidence>
<evidence type="ECO:0000313" key="10">
    <source>
        <dbReference type="Proteomes" id="UP000492821"/>
    </source>
</evidence>
<dbReference type="Gene3D" id="1.20.1280.290">
    <property type="match status" value="2"/>
</dbReference>
<sequence length="248" mass="28069">MKFIVFRALMPLPFQLPIAFASLTLKMGIFEIFTAELMAFSVVFTFLPMVMVKEWRQRGSADGFSSVNFVLPVLMMSCWFRHGWMTNDPVNLYLNGFNLIVYAFYLGAFAYYQPKRQNLSIQVGSLAVALYALFVYVDTEPDDVLRADLMSAVAAGTQLFSLVGGIYEIKRVIDNKTTEYLPAPIQFGIFLLVSQWTVFALLVGNYHMFLANAAGLVVNIATIALYFVYPPLTWTVPIFNIQPQKKKD</sequence>
<comment type="subcellular location">
    <subcellularLocation>
        <location evidence="9">Cell membrane</location>
        <topology evidence="9">Multi-pass membrane protein</topology>
    </subcellularLocation>
    <subcellularLocation>
        <location evidence="1">Endomembrane system</location>
        <topology evidence="1">Multi-pass membrane protein</topology>
    </subcellularLocation>
</comment>
<feature type="transmembrane region" description="Helical" evidence="9">
    <location>
        <begin position="90"/>
        <end position="112"/>
    </location>
</feature>
<keyword evidence="4 9" id="KW-0762">Sugar transport</keyword>
<comment type="function">
    <text evidence="9">Mediates sugar transport across membranes.</text>
</comment>
<evidence type="ECO:0000256" key="5">
    <source>
        <dbReference type="ARBA" id="ARBA00022692"/>
    </source>
</evidence>
<accession>A0A7E4UM12</accession>
<keyword evidence="8 9" id="KW-0472">Membrane</keyword>
<feature type="transmembrane region" description="Helical" evidence="9">
    <location>
        <begin position="64"/>
        <end position="84"/>
    </location>
</feature>
<reference evidence="11" key="2">
    <citation type="submission" date="2020-10" db="UniProtKB">
        <authorList>
            <consortium name="WormBaseParasite"/>
        </authorList>
    </citation>
    <scope>IDENTIFICATION</scope>
</reference>
<evidence type="ECO:0000256" key="6">
    <source>
        <dbReference type="ARBA" id="ARBA00022737"/>
    </source>
</evidence>
<dbReference type="PANTHER" id="PTHR10791:SF245">
    <property type="entry name" value="SUGAR TRANSPORTER SWEET"/>
    <property type="match status" value="1"/>
</dbReference>
<evidence type="ECO:0000256" key="1">
    <source>
        <dbReference type="ARBA" id="ARBA00004127"/>
    </source>
</evidence>
<dbReference type="WBParaSite" id="Pan_g1008.t1">
    <property type="protein sequence ID" value="Pan_g1008.t1"/>
    <property type="gene ID" value="Pan_g1008"/>
</dbReference>
<protein>
    <recommendedName>
        <fullName evidence="9">Sugar transporter SWEET</fullName>
    </recommendedName>
</protein>
<feature type="transmembrane region" description="Helical" evidence="9">
    <location>
        <begin position="149"/>
        <end position="169"/>
    </location>
</feature>
<evidence type="ECO:0000256" key="9">
    <source>
        <dbReference type="RuleBase" id="RU910715"/>
    </source>
</evidence>
<keyword evidence="6" id="KW-0677">Repeat</keyword>
<feature type="transmembrane region" description="Helical" evidence="9">
    <location>
        <begin position="209"/>
        <end position="229"/>
    </location>
</feature>
<reference evidence="10" key="1">
    <citation type="journal article" date="2013" name="Genetics">
        <title>The draft genome and transcriptome of Panagrellus redivivus are shaped by the harsh demands of a free-living lifestyle.</title>
        <authorList>
            <person name="Srinivasan J."/>
            <person name="Dillman A.R."/>
            <person name="Macchietto M.G."/>
            <person name="Heikkinen L."/>
            <person name="Lakso M."/>
            <person name="Fracchia K.M."/>
            <person name="Antoshechkin I."/>
            <person name="Mortazavi A."/>
            <person name="Wong G."/>
            <person name="Sternberg P.W."/>
        </authorList>
    </citation>
    <scope>NUCLEOTIDE SEQUENCE [LARGE SCALE GENOMIC DNA]</scope>
    <source>
        <strain evidence="10">MT8872</strain>
    </source>
</reference>
<dbReference type="Proteomes" id="UP000492821">
    <property type="component" value="Unassembled WGS sequence"/>
</dbReference>
<dbReference type="GO" id="GO:0051119">
    <property type="term" value="F:sugar transmembrane transporter activity"/>
    <property type="evidence" value="ECO:0007669"/>
    <property type="project" value="InterPro"/>
</dbReference>
<proteinExistence type="inferred from homology"/>
<feature type="transmembrane region" description="Helical" evidence="9">
    <location>
        <begin position="119"/>
        <end position="137"/>
    </location>
</feature>
<dbReference type="PANTHER" id="PTHR10791">
    <property type="entry name" value="RAG1-ACTIVATING PROTEIN 1"/>
    <property type="match status" value="1"/>
</dbReference>
<dbReference type="AlphaFoldDB" id="A0A7E4UM12"/>
<organism evidence="10 11">
    <name type="scientific">Panagrellus redivivus</name>
    <name type="common">Microworm</name>
    <dbReference type="NCBI Taxonomy" id="6233"/>
    <lineage>
        <taxon>Eukaryota</taxon>
        <taxon>Metazoa</taxon>
        <taxon>Ecdysozoa</taxon>
        <taxon>Nematoda</taxon>
        <taxon>Chromadorea</taxon>
        <taxon>Rhabditida</taxon>
        <taxon>Tylenchina</taxon>
        <taxon>Panagrolaimomorpha</taxon>
        <taxon>Panagrolaimoidea</taxon>
        <taxon>Panagrolaimidae</taxon>
        <taxon>Panagrellus</taxon>
    </lineage>
</organism>
<feature type="transmembrane region" description="Helical" evidence="9">
    <location>
        <begin position="31"/>
        <end position="52"/>
    </location>
</feature>
<keyword evidence="5 9" id="KW-0812">Transmembrane</keyword>
<evidence type="ECO:0000256" key="2">
    <source>
        <dbReference type="ARBA" id="ARBA00007809"/>
    </source>
</evidence>
<dbReference type="InterPro" id="IPR004316">
    <property type="entry name" value="SWEET_rpt"/>
</dbReference>
<keyword evidence="10" id="KW-1185">Reference proteome</keyword>
<evidence type="ECO:0000313" key="11">
    <source>
        <dbReference type="WBParaSite" id="Pan_g1008.t1"/>
    </source>
</evidence>
<feature type="transmembrane region" description="Helical" evidence="9">
    <location>
        <begin position="181"/>
        <end position="203"/>
    </location>
</feature>
<name>A0A7E4UM12_PANRE</name>
<dbReference type="InterPro" id="IPR047664">
    <property type="entry name" value="SWEET"/>
</dbReference>
<keyword evidence="3 9" id="KW-0813">Transport</keyword>
<keyword evidence="7 9" id="KW-1133">Transmembrane helix</keyword>
<evidence type="ECO:0000256" key="8">
    <source>
        <dbReference type="ARBA" id="ARBA00023136"/>
    </source>
</evidence>
<evidence type="ECO:0000256" key="4">
    <source>
        <dbReference type="ARBA" id="ARBA00022597"/>
    </source>
</evidence>